<dbReference type="CDD" id="cd01092">
    <property type="entry name" value="APP-like"/>
    <property type="match status" value="1"/>
</dbReference>
<dbReference type="RefSeq" id="WP_227614318.1">
    <property type="nucleotide sequence ID" value="NZ_JAJEPR010000004.1"/>
</dbReference>
<dbReference type="EMBL" id="JAJEPR010000004">
    <property type="protein sequence ID" value="MCC2188842.1"/>
    <property type="molecule type" value="Genomic_DNA"/>
</dbReference>
<reference evidence="5 6" key="1">
    <citation type="submission" date="2021-10" db="EMBL/GenBank/DDBJ databases">
        <title>Anaerobic single-cell dispensing facilitates the cultivation of human gut bacteria.</title>
        <authorList>
            <person name="Afrizal A."/>
        </authorList>
    </citation>
    <scope>NUCLEOTIDE SEQUENCE [LARGE SCALE GENOMIC DNA]</scope>
    <source>
        <strain evidence="5 6">CLA-AA-H277</strain>
    </source>
</reference>
<dbReference type="GO" id="GO:0004177">
    <property type="term" value="F:aminopeptidase activity"/>
    <property type="evidence" value="ECO:0007669"/>
    <property type="project" value="UniProtKB-ARBA"/>
</dbReference>
<dbReference type="Gene3D" id="3.40.350.10">
    <property type="entry name" value="Creatinase/prolidase N-terminal domain"/>
    <property type="match status" value="1"/>
</dbReference>
<keyword evidence="2" id="KW-0378">Hydrolase</keyword>
<dbReference type="PROSITE" id="PS00491">
    <property type="entry name" value="PROLINE_PEPTIDASE"/>
    <property type="match status" value="1"/>
</dbReference>
<dbReference type="InterPro" id="IPR029149">
    <property type="entry name" value="Creatin/AminoP/Spt16_N"/>
</dbReference>
<feature type="domain" description="Peptidase M24" evidence="3">
    <location>
        <begin position="140"/>
        <end position="343"/>
    </location>
</feature>
<evidence type="ECO:0000256" key="1">
    <source>
        <dbReference type="ARBA" id="ARBA00022723"/>
    </source>
</evidence>
<dbReference type="SUPFAM" id="SSF53092">
    <property type="entry name" value="Creatinase/prolidase N-terminal domain"/>
    <property type="match status" value="1"/>
</dbReference>
<dbReference type="InterPro" id="IPR036005">
    <property type="entry name" value="Creatinase/aminopeptidase-like"/>
</dbReference>
<evidence type="ECO:0000259" key="3">
    <source>
        <dbReference type="Pfam" id="PF00557"/>
    </source>
</evidence>
<evidence type="ECO:0000313" key="6">
    <source>
        <dbReference type="Proteomes" id="UP001197875"/>
    </source>
</evidence>
<keyword evidence="6" id="KW-1185">Reference proteome</keyword>
<dbReference type="Pfam" id="PF01321">
    <property type="entry name" value="Creatinase_N"/>
    <property type="match status" value="1"/>
</dbReference>
<evidence type="ECO:0000256" key="2">
    <source>
        <dbReference type="ARBA" id="ARBA00022801"/>
    </source>
</evidence>
<dbReference type="GO" id="GO:0008235">
    <property type="term" value="F:metalloexopeptidase activity"/>
    <property type="evidence" value="ECO:0007669"/>
    <property type="project" value="UniProtKB-ARBA"/>
</dbReference>
<sequence length="365" mass="40530">MDWTRYKRVIDSMKEEGIAQLIVTDSVSVYYLTGKLVNCMERMMALYLDVEKEKPLLIIGKLFPQNEETLGFPVVYFDDTDDAVGVLASHMRKGGTIGIDKTWPARFLLRLMELGVGDKYVNASYIIDHIRQVKTPEEQEKMRAASLVNDQSMGELIPLTASGMNEVELGEELRKIYVKNGAVGHSFEPIVGFGDNGADPHHESDESTGKYGDCVVLDIGCLLNGYCSDMTRTVFLGKASDEARKIYEIVKEANRRGIEAVGPGARFSDVDKAARDYITEMGYGDAFTHRTGHCIGIEVHEFGDVSSSNDEILKPGMTFSVEPGIYVPGVAGVRIEDLVLVTEDGHEVLNHFTKDLIEVPFEKKD</sequence>
<organism evidence="5 6">
    <name type="scientific">Fusicatenibacter faecihominis</name>
    <dbReference type="NCBI Taxonomy" id="2881276"/>
    <lineage>
        <taxon>Bacteria</taxon>
        <taxon>Bacillati</taxon>
        <taxon>Bacillota</taxon>
        <taxon>Clostridia</taxon>
        <taxon>Lachnospirales</taxon>
        <taxon>Lachnospiraceae</taxon>
        <taxon>Fusicatenibacter</taxon>
    </lineage>
</organism>
<dbReference type="InterPro" id="IPR000994">
    <property type="entry name" value="Pept_M24"/>
</dbReference>
<keyword evidence="1" id="KW-0479">Metal-binding</keyword>
<evidence type="ECO:0000313" key="5">
    <source>
        <dbReference type="EMBL" id="MCC2188842.1"/>
    </source>
</evidence>
<dbReference type="SUPFAM" id="SSF55920">
    <property type="entry name" value="Creatinase/aminopeptidase"/>
    <property type="match status" value="1"/>
</dbReference>
<dbReference type="AlphaFoldDB" id="A0AAE3DQP1"/>
<dbReference type="InterPro" id="IPR050659">
    <property type="entry name" value="Peptidase_M24B"/>
</dbReference>
<dbReference type="InterPro" id="IPR001714">
    <property type="entry name" value="Pept_M24_MAP"/>
</dbReference>
<dbReference type="InterPro" id="IPR001131">
    <property type="entry name" value="Peptidase_M24B_aminopep-P_CS"/>
</dbReference>
<dbReference type="Pfam" id="PF00557">
    <property type="entry name" value="Peptidase_M24"/>
    <property type="match status" value="1"/>
</dbReference>
<dbReference type="PRINTS" id="PR00599">
    <property type="entry name" value="MAPEPTIDASE"/>
</dbReference>
<feature type="domain" description="Creatinase N-terminal" evidence="4">
    <location>
        <begin position="5"/>
        <end position="133"/>
    </location>
</feature>
<accession>A0AAE3DQP1</accession>
<gene>
    <name evidence="5" type="ORF">LKD71_03225</name>
</gene>
<protein>
    <submittedName>
        <fullName evidence="5">Xaa-Pro peptidase family protein</fullName>
    </submittedName>
</protein>
<dbReference type="Gene3D" id="3.90.230.10">
    <property type="entry name" value="Creatinase/methionine aminopeptidase superfamily"/>
    <property type="match status" value="1"/>
</dbReference>
<evidence type="ECO:0000259" key="4">
    <source>
        <dbReference type="Pfam" id="PF01321"/>
    </source>
</evidence>
<name>A0AAE3DQP1_9FIRM</name>
<dbReference type="InterPro" id="IPR000587">
    <property type="entry name" value="Creatinase_N"/>
</dbReference>
<dbReference type="GO" id="GO:0046872">
    <property type="term" value="F:metal ion binding"/>
    <property type="evidence" value="ECO:0007669"/>
    <property type="project" value="UniProtKB-KW"/>
</dbReference>
<comment type="caution">
    <text evidence="5">The sequence shown here is derived from an EMBL/GenBank/DDBJ whole genome shotgun (WGS) entry which is preliminary data.</text>
</comment>
<dbReference type="PANTHER" id="PTHR46112:SF3">
    <property type="entry name" value="AMINOPEPTIDASE YPDF"/>
    <property type="match status" value="1"/>
</dbReference>
<dbReference type="Proteomes" id="UP001197875">
    <property type="component" value="Unassembled WGS sequence"/>
</dbReference>
<dbReference type="PANTHER" id="PTHR46112">
    <property type="entry name" value="AMINOPEPTIDASE"/>
    <property type="match status" value="1"/>
</dbReference>
<proteinExistence type="predicted"/>